<dbReference type="SUPFAM" id="SSF55785">
    <property type="entry name" value="PYP-like sensor domain (PAS domain)"/>
    <property type="match status" value="1"/>
</dbReference>
<dbReference type="CDD" id="cd01949">
    <property type="entry name" value="GGDEF"/>
    <property type="match status" value="1"/>
</dbReference>
<accession>A0A6N8F8L0</accession>
<dbReference type="Gene3D" id="3.30.450.20">
    <property type="entry name" value="PAS domain"/>
    <property type="match status" value="1"/>
</dbReference>
<reference evidence="5 6" key="1">
    <citation type="submission" date="2019-11" db="EMBL/GenBank/DDBJ databases">
        <title>P. haliotis isolates from Z. marina roots.</title>
        <authorList>
            <person name="Cohen M."/>
            <person name="Jospin G."/>
            <person name="Eisen J.A."/>
            <person name="Coil D.A."/>
        </authorList>
    </citation>
    <scope>NUCLEOTIDE SEQUENCE [LARGE SCALE GENOMIC DNA]</scope>
    <source>
        <strain evidence="5 6">UCD-MCMsp1aY</strain>
    </source>
</reference>
<comment type="caution">
    <text evidence="5">The sequence shown here is derived from an EMBL/GenBank/DDBJ whole genome shotgun (WGS) entry which is preliminary data.</text>
</comment>
<dbReference type="OrthoDB" id="5905478at2"/>
<organism evidence="5 6">
    <name type="scientific">Psychrosphaera haliotis</name>
    <dbReference type="NCBI Taxonomy" id="555083"/>
    <lineage>
        <taxon>Bacteria</taxon>
        <taxon>Pseudomonadati</taxon>
        <taxon>Pseudomonadota</taxon>
        <taxon>Gammaproteobacteria</taxon>
        <taxon>Alteromonadales</taxon>
        <taxon>Pseudoalteromonadaceae</taxon>
        <taxon>Psychrosphaera</taxon>
    </lineage>
</organism>
<dbReference type="Pfam" id="PF13188">
    <property type="entry name" value="PAS_8"/>
    <property type="match status" value="1"/>
</dbReference>
<dbReference type="NCBIfam" id="TIGR00254">
    <property type="entry name" value="GGDEF"/>
    <property type="match status" value="1"/>
</dbReference>
<evidence type="ECO:0000256" key="2">
    <source>
        <dbReference type="SAM" id="Phobius"/>
    </source>
</evidence>
<feature type="coiled-coil region" evidence="1">
    <location>
        <begin position="204"/>
        <end position="234"/>
    </location>
</feature>
<dbReference type="RefSeq" id="WP_155695753.1">
    <property type="nucleotide sequence ID" value="NZ_WOCD01000003.1"/>
</dbReference>
<dbReference type="PANTHER" id="PTHR44757:SF2">
    <property type="entry name" value="BIOFILM ARCHITECTURE MAINTENANCE PROTEIN MBAA"/>
    <property type="match status" value="1"/>
</dbReference>
<dbReference type="Proteomes" id="UP000439994">
    <property type="component" value="Unassembled WGS sequence"/>
</dbReference>
<evidence type="ECO:0000313" key="6">
    <source>
        <dbReference type="Proteomes" id="UP000439994"/>
    </source>
</evidence>
<sequence>MNIKFGIAARLASFIIIAGLVIAFVASEIFYKQTYNAEVSNAKTAIGELVKTISPTASIAAFVSDEELLKEAINGLARSKNVKSIAYKDEKINYKVNEAGFDENLAITFDVQHPFITTEKLGEISITPDYRKIESDAELISSVNSFVLYLLAILVTIASIVICYFLVTRPLVRTSKVLYEMEIGTKERVDTPLSHSATEIGTLVRGANRLLDNVENQFRQERKLREEIEALEQRFRMIFESAKSAIVLIDTSGKLVLYNDAFVTLLESLGLYINQENTEYSDLLIELFEEPKQLLEFVSESLRRDEIAIGEYKLKGLFTSKSFWVQLFVSAVTTEQNEKYYQVTLSDISKRKQDLEQLEKQADFDALTQVLNRNGGEKKIELEIVRNRSFAIVLIDLNGFKQVNDTYGHDAGDAVLIEVARRLSENIRHDDRVIRWGGDEFVLLLQINKVRKEMVIKAMDKVRDAITKNIDVGSNYTGVSIGLSAGVAFYPESADTLDNLVKEADQAMYRAKELKLTAPDKYLFFSEN</sequence>
<dbReference type="EMBL" id="WOCD01000003">
    <property type="protein sequence ID" value="MUH72588.1"/>
    <property type="molecule type" value="Genomic_DNA"/>
</dbReference>
<dbReference type="PROSITE" id="PS50112">
    <property type="entry name" value="PAS"/>
    <property type="match status" value="1"/>
</dbReference>
<feature type="domain" description="PAS" evidence="3">
    <location>
        <begin position="231"/>
        <end position="266"/>
    </location>
</feature>
<dbReference type="InterPro" id="IPR035965">
    <property type="entry name" value="PAS-like_dom_sf"/>
</dbReference>
<keyword evidence="2" id="KW-0812">Transmembrane</keyword>
<keyword evidence="1" id="KW-0175">Coiled coil</keyword>
<protein>
    <submittedName>
        <fullName evidence="5">Diguanylate cyclase</fullName>
    </submittedName>
</protein>
<evidence type="ECO:0000259" key="4">
    <source>
        <dbReference type="PROSITE" id="PS50887"/>
    </source>
</evidence>
<keyword evidence="2" id="KW-0472">Membrane</keyword>
<evidence type="ECO:0000259" key="3">
    <source>
        <dbReference type="PROSITE" id="PS50112"/>
    </source>
</evidence>
<dbReference type="SMART" id="SM00267">
    <property type="entry name" value="GGDEF"/>
    <property type="match status" value="1"/>
</dbReference>
<dbReference type="Pfam" id="PF00990">
    <property type="entry name" value="GGDEF"/>
    <property type="match status" value="1"/>
</dbReference>
<dbReference type="InterPro" id="IPR052155">
    <property type="entry name" value="Biofilm_reg_signaling"/>
</dbReference>
<dbReference type="InterPro" id="IPR000160">
    <property type="entry name" value="GGDEF_dom"/>
</dbReference>
<dbReference type="AlphaFoldDB" id="A0A6N8F8L0"/>
<dbReference type="PANTHER" id="PTHR44757">
    <property type="entry name" value="DIGUANYLATE CYCLASE DGCP"/>
    <property type="match status" value="1"/>
</dbReference>
<name>A0A6N8F8L0_9GAMM</name>
<dbReference type="Gene3D" id="3.30.70.270">
    <property type="match status" value="1"/>
</dbReference>
<dbReference type="Gene3D" id="6.10.340.10">
    <property type="match status" value="1"/>
</dbReference>
<feature type="transmembrane region" description="Helical" evidence="2">
    <location>
        <begin position="146"/>
        <end position="167"/>
    </location>
</feature>
<dbReference type="InterPro" id="IPR043128">
    <property type="entry name" value="Rev_trsase/Diguanyl_cyclase"/>
</dbReference>
<evidence type="ECO:0000256" key="1">
    <source>
        <dbReference type="SAM" id="Coils"/>
    </source>
</evidence>
<dbReference type="SUPFAM" id="SSF55073">
    <property type="entry name" value="Nucleotide cyclase"/>
    <property type="match status" value="1"/>
</dbReference>
<feature type="transmembrane region" description="Helical" evidence="2">
    <location>
        <begin position="7"/>
        <end position="31"/>
    </location>
</feature>
<keyword evidence="2" id="KW-1133">Transmembrane helix</keyword>
<dbReference type="PROSITE" id="PS50887">
    <property type="entry name" value="GGDEF"/>
    <property type="match status" value="1"/>
</dbReference>
<proteinExistence type="predicted"/>
<dbReference type="NCBIfam" id="TIGR00229">
    <property type="entry name" value="sensory_box"/>
    <property type="match status" value="1"/>
</dbReference>
<keyword evidence="6" id="KW-1185">Reference proteome</keyword>
<gene>
    <name evidence="5" type="ORF">GNP35_08835</name>
</gene>
<dbReference type="InterPro" id="IPR000014">
    <property type="entry name" value="PAS"/>
</dbReference>
<feature type="domain" description="GGDEF" evidence="4">
    <location>
        <begin position="388"/>
        <end position="527"/>
    </location>
</feature>
<dbReference type="InterPro" id="IPR029787">
    <property type="entry name" value="Nucleotide_cyclase"/>
</dbReference>
<evidence type="ECO:0000313" key="5">
    <source>
        <dbReference type="EMBL" id="MUH72588.1"/>
    </source>
</evidence>